<dbReference type="KEGG" id="nli:G3M70_04660"/>
<proteinExistence type="predicted"/>
<feature type="transmembrane region" description="Helical" evidence="1">
    <location>
        <begin position="35"/>
        <end position="52"/>
    </location>
</feature>
<sequence length="431" mass="49134">MQKYFTPVGLVALGGWAMAGNLGLAPGSTQMYQVFSLLSVLFFVAWLSRFTFRKNFNVKRKLPRWVTAGETIQYPVRIQNLSKAPVSGLSLLEDQSHLLPEQKDYLKDNIQIKHGSKKTKNISGLEKWFQKLRKNRRVLVGEGFAPELQGGEEAEVRMELNAIKRGYHRFKKLYLAQRDPFGLLRFLQPFEQKQSLLILPKLYRIPPIQLPGKRHHQPRGVTLASHVGESEEFVGLRDYRPGDPLRDIHWRSWAKSGEPVVKQYQDEFFSRQALILDTFTEDEESPVFEDAVSIAASFVNNIDLQDSLLDLMFIGTEAYCFTSGRNLGSAERMLEILASVESCSSQKFSSLTRQVQERTGMMSGCILVLLSWDDQRQELVRFIRSKYIPVTVVVVQENAPETPLEPGPMQDLTERFHVATVGAIQEGLNRL</sequence>
<gene>
    <name evidence="2" type="ORF">G3M70_04660</name>
</gene>
<reference evidence="2 3" key="1">
    <citation type="submission" date="2020-02" db="EMBL/GenBank/DDBJ databases">
        <title>Genomic and physiological characterization of two novel Nitrospinaceae genera.</title>
        <authorList>
            <person name="Mueller A.J."/>
            <person name="Jung M.-Y."/>
            <person name="Strachan C.R."/>
            <person name="Herbold C.W."/>
            <person name="Kirkegaard R.H."/>
            <person name="Daims H."/>
        </authorList>
    </citation>
    <scope>NUCLEOTIDE SEQUENCE [LARGE SCALE GENOMIC DNA]</scope>
    <source>
        <strain evidence="2">EB</strain>
    </source>
</reference>
<dbReference type="AlphaFoldDB" id="A0A7T0BUF2"/>
<dbReference type="Proteomes" id="UP000594688">
    <property type="component" value="Chromosome"/>
</dbReference>
<organism evidence="2 3">
    <name type="scientific">Candidatus Nitronauta litoralis</name>
    <dbReference type="NCBI Taxonomy" id="2705533"/>
    <lineage>
        <taxon>Bacteria</taxon>
        <taxon>Pseudomonadati</taxon>
        <taxon>Nitrospinota/Tectimicrobiota group</taxon>
        <taxon>Nitrospinota</taxon>
        <taxon>Nitrospinia</taxon>
        <taxon>Nitrospinales</taxon>
        <taxon>Nitrospinaceae</taxon>
        <taxon>Candidatus Nitronauta</taxon>
    </lineage>
</organism>
<dbReference type="EMBL" id="CP048685">
    <property type="protein sequence ID" value="QPJ61217.1"/>
    <property type="molecule type" value="Genomic_DNA"/>
</dbReference>
<accession>A0A7T0BUF2</accession>
<keyword evidence="1" id="KW-1133">Transmembrane helix</keyword>
<keyword evidence="1" id="KW-0812">Transmembrane</keyword>
<evidence type="ECO:0000313" key="2">
    <source>
        <dbReference type="EMBL" id="QPJ61217.1"/>
    </source>
</evidence>
<protein>
    <submittedName>
        <fullName evidence="2">DUF58 domain-containing protein</fullName>
    </submittedName>
</protein>
<name>A0A7T0BUF2_9BACT</name>
<evidence type="ECO:0000256" key="1">
    <source>
        <dbReference type="SAM" id="Phobius"/>
    </source>
</evidence>
<dbReference type="PANTHER" id="PTHR34351">
    <property type="entry name" value="SLR1927 PROTEIN-RELATED"/>
    <property type="match status" value="1"/>
</dbReference>
<evidence type="ECO:0000313" key="3">
    <source>
        <dbReference type="Proteomes" id="UP000594688"/>
    </source>
</evidence>
<keyword evidence="1" id="KW-0472">Membrane</keyword>